<sequence>MELTRIIIIKNRLTMHGRNSSSETLEGTVPSKGRFDHQSPAWTFFPVGSYKITSSTKTVIDSDKHLVAKMFAAAGALRSDHCVDV</sequence>
<protein>
    <submittedName>
        <fullName evidence="1">Uncharacterized protein</fullName>
    </submittedName>
</protein>
<organism evidence="1 2">
    <name type="scientific">Araneus ventricosus</name>
    <name type="common">Orbweaver spider</name>
    <name type="synonym">Epeira ventricosa</name>
    <dbReference type="NCBI Taxonomy" id="182803"/>
    <lineage>
        <taxon>Eukaryota</taxon>
        <taxon>Metazoa</taxon>
        <taxon>Ecdysozoa</taxon>
        <taxon>Arthropoda</taxon>
        <taxon>Chelicerata</taxon>
        <taxon>Arachnida</taxon>
        <taxon>Araneae</taxon>
        <taxon>Araneomorphae</taxon>
        <taxon>Entelegynae</taxon>
        <taxon>Araneoidea</taxon>
        <taxon>Araneidae</taxon>
        <taxon>Araneus</taxon>
    </lineage>
</organism>
<evidence type="ECO:0000313" key="1">
    <source>
        <dbReference type="EMBL" id="GBM21629.1"/>
    </source>
</evidence>
<evidence type="ECO:0000313" key="2">
    <source>
        <dbReference type="Proteomes" id="UP000499080"/>
    </source>
</evidence>
<name>A0A4Y2DZY3_ARAVE</name>
<proteinExistence type="predicted"/>
<dbReference type="Proteomes" id="UP000499080">
    <property type="component" value="Unassembled WGS sequence"/>
</dbReference>
<accession>A0A4Y2DZY3</accession>
<dbReference type="AlphaFoldDB" id="A0A4Y2DZY3"/>
<keyword evidence="2" id="KW-1185">Reference proteome</keyword>
<dbReference type="EMBL" id="BGPR01000464">
    <property type="protein sequence ID" value="GBM21629.1"/>
    <property type="molecule type" value="Genomic_DNA"/>
</dbReference>
<comment type="caution">
    <text evidence="1">The sequence shown here is derived from an EMBL/GenBank/DDBJ whole genome shotgun (WGS) entry which is preliminary data.</text>
</comment>
<reference evidence="1 2" key="1">
    <citation type="journal article" date="2019" name="Sci. Rep.">
        <title>Orb-weaving spider Araneus ventricosus genome elucidates the spidroin gene catalogue.</title>
        <authorList>
            <person name="Kono N."/>
            <person name="Nakamura H."/>
            <person name="Ohtoshi R."/>
            <person name="Moran D.A.P."/>
            <person name="Shinohara A."/>
            <person name="Yoshida Y."/>
            <person name="Fujiwara M."/>
            <person name="Mori M."/>
            <person name="Tomita M."/>
            <person name="Arakawa K."/>
        </authorList>
    </citation>
    <scope>NUCLEOTIDE SEQUENCE [LARGE SCALE GENOMIC DNA]</scope>
</reference>
<gene>
    <name evidence="1" type="ORF">AVEN_250732_1</name>
</gene>